<evidence type="ECO:0008006" key="3">
    <source>
        <dbReference type="Google" id="ProtNLM"/>
    </source>
</evidence>
<dbReference type="InterPro" id="IPR015867">
    <property type="entry name" value="N-reg_PII/ATP_PRibTrfase_C"/>
</dbReference>
<dbReference type="RefSeq" id="WP_094198960.1">
    <property type="nucleotide sequence ID" value="NZ_NBIM01000001.1"/>
</dbReference>
<organism evidence="1 2">
    <name type="scientific">Oceanimonas doudoroffii</name>
    <dbReference type="NCBI Taxonomy" id="84158"/>
    <lineage>
        <taxon>Bacteria</taxon>
        <taxon>Pseudomonadati</taxon>
        <taxon>Pseudomonadota</taxon>
        <taxon>Gammaproteobacteria</taxon>
        <taxon>Aeromonadales</taxon>
        <taxon>Aeromonadaceae</taxon>
        <taxon>Oceanimonas</taxon>
    </lineage>
</organism>
<dbReference type="Gene3D" id="3.30.70.120">
    <property type="match status" value="1"/>
</dbReference>
<accession>A0A233RFL1</accession>
<sequence length="120" mass="13650">MSQIMFVETFRIKVYVIEEYVEKVLSAVQRVTNLKYGNYDGVSWCSHPGIERCTPRAGSDTWGGSIDAPFSIASTQVEFSIPRDKQLLSQVVEMIFETHPWDEPVISIFESTETRKNGVI</sequence>
<dbReference type="AlphaFoldDB" id="A0A233RFL1"/>
<proteinExistence type="predicted"/>
<dbReference type="InterPro" id="IPR036069">
    <property type="entry name" value="DUF34/NIF3_sf"/>
</dbReference>
<comment type="caution">
    <text evidence="1">The sequence shown here is derived from an EMBL/GenBank/DDBJ whole genome shotgun (WGS) entry which is preliminary data.</text>
</comment>
<dbReference type="OrthoDB" id="7061445at2"/>
<reference evidence="1 2" key="1">
    <citation type="submission" date="2017-08" db="EMBL/GenBank/DDBJ databases">
        <title>A Genome Sequence of Oceanimonas doudoroffii ATCC 27123T.</title>
        <authorList>
            <person name="Brennan M.A."/>
            <person name="Maclea K.S."/>
            <person name="Mcclelland W.D."/>
            <person name="Trachtenberg A.M."/>
        </authorList>
    </citation>
    <scope>NUCLEOTIDE SEQUENCE [LARGE SCALE GENOMIC DNA]</scope>
    <source>
        <strain evidence="1 2">ATCC 27123</strain>
    </source>
</reference>
<keyword evidence="2" id="KW-1185">Reference proteome</keyword>
<dbReference type="EMBL" id="NBIM01000001">
    <property type="protein sequence ID" value="OXY82181.1"/>
    <property type="molecule type" value="Genomic_DNA"/>
</dbReference>
<dbReference type="Proteomes" id="UP000242757">
    <property type="component" value="Unassembled WGS sequence"/>
</dbReference>
<name>A0A233RFL1_9GAMM</name>
<dbReference type="SUPFAM" id="SSF102705">
    <property type="entry name" value="NIF3 (NGG1p interacting factor 3)-like"/>
    <property type="match status" value="1"/>
</dbReference>
<protein>
    <recommendedName>
        <fullName evidence="3">NGG1p interacting factor NIF3</fullName>
    </recommendedName>
</protein>
<evidence type="ECO:0000313" key="2">
    <source>
        <dbReference type="Proteomes" id="UP000242757"/>
    </source>
</evidence>
<evidence type="ECO:0000313" key="1">
    <source>
        <dbReference type="EMBL" id="OXY82181.1"/>
    </source>
</evidence>
<gene>
    <name evidence="1" type="ORF">B6S08_01170</name>
</gene>